<feature type="compositionally biased region" description="Acidic residues" evidence="1">
    <location>
        <begin position="204"/>
        <end position="213"/>
    </location>
</feature>
<gene>
    <name evidence="2" type="ORF">CYCCA115_LOCUS12122</name>
</gene>
<feature type="compositionally biased region" description="Basic and acidic residues" evidence="1">
    <location>
        <begin position="121"/>
        <end position="130"/>
    </location>
</feature>
<feature type="region of interest" description="Disordered" evidence="1">
    <location>
        <begin position="120"/>
        <end position="213"/>
    </location>
</feature>
<organism evidence="2 3">
    <name type="scientific">Cylindrotheca closterium</name>
    <dbReference type="NCBI Taxonomy" id="2856"/>
    <lineage>
        <taxon>Eukaryota</taxon>
        <taxon>Sar</taxon>
        <taxon>Stramenopiles</taxon>
        <taxon>Ochrophyta</taxon>
        <taxon>Bacillariophyta</taxon>
        <taxon>Bacillariophyceae</taxon>
        <taxon>Bacillariophycidae</taxon>
        <taxon>Bacillariales</taxon>
        <taxon>Bacillariaceae</taxon>
        <taxon>Cylindrotheca</taxon>
    </lineage>
</organism>
<sequence length="213" mass="23597">MATTTAASIATSSTSDSMSLLERTKALIQAERSLTATIEKVEPWMASNVYHKSSIHRATIVRPIPRTMDEVHKVLAVGRNFASRTSAPAGWNPAAPLVGFSTPNPLPHQLRGGTMAALQLERAKQSESDKKRKRQLEEEEKQEAAAKKQAEEAAQSRTEQANKEYNERKQQQQKQQQQQHARRVAMNQAQPATDANMNLSDSSSSEEESSEDD</sequence>
<evidence type="ECO:0000256" key="1">
    <source>
        <dbReference type="SAM" id="MobiDB-lite"/>
    </source>
</evidence>
<evidence type="ECO:0000313" key="3">
    <source>
        <dbReference type="Proteomes" id="UP001295423"/>
    </source>
</evidence>
<feature type="compositionally biased region" description="Basic and acidic residues" evidence="1">
    <location>
        <begin position="142"/>
        <end position="151"/>
    </location>
</feature>
<reference evidence="2" key="1">
    <citation type="submission" date="2023-08" db="EMBL/GenBank/DDBJ databases">
        <authorList>
            <person name="Audoor S."/>
            <person name="Bilcke G."/>
        </authorList>
    </citation>
    <scope>NUCLEOTIDE SEQUENCE</scope>
</reference>
<protein>
    <recommendedName>
        <fullName evidence="4">Mediator of RNA polymerase II transcription subunit 4</fullName>
    </recommendedName>
</protein>
<feature type="compositionally biased region" description="Polar residues" evidence="1">
    <location>
        <begin position="187"/>
        <end position="199"/>
    </location>
</feature>
<dbReference type="AlphaFoldDB" id="A0AAD2JGW2"/>
<keyword evidence="3" id="KW-1185">Reference proteome</keyword>
<proteinExistence type="predicted"/>
<name>A0AAD2JGW2_9STRA</name>
<dbReference type="EMBL" id="CAKOGP040001758">
    <property type="protein sequence ID" value="CAJ1949490.1"/>
    <property type="molecule type" value="Genomic_DNA"/>
</dbReference>
<comment type="caution">
    <text evidence="2">The sequence shown here is derived from an EMBL/GenBank/DDBJ whole genome shotgun (WGS) entry which is preliminary data.</text>
</comment>
<accession>A0AAD2JGW2</accession>
<feature type="compositionally biased region" description="Basic and acidic residues" evidence="1">
    <location>
        <begin position="160"/>
        <end position="170"/>
    </location>
</feature>
<evidence type="ECO:0000313" key="2">
    <source>
        <dbReference type="EMBL" id="CAJ1949490.1"/>
    </source>
</evidence>
<dbReference type="Proteomes" id="UP001295423">
    <property type="component" value="Unassembled WGS sequence"/>
</dbReference>
<evidence type="ECO:0008006" key="4">
    <source>
        <dbReference type="Google" id="ProtNLM"/>
    </source>
</evidence>